<reference evidence="1 2" key="1">
    <citation type="submission" date="2016-10" db="EMBL/GenBank/DDBJ databases">
        <authorList>
            <person name="de Groot N.N."/>
        </authorList>
    </citation>
    <scope>NUCLEOTIDE SEQUENCE [LARGE SCALE GENOMIC DNA]</scope>
    <source>
        <strain evidence="1 2">HL3</strain>
    </source>
</reference>
<gene>
    <name evidence="1" type="ORF">SAMN05660831_01656</name>
</gene>
<keyword evidence="2" id="KW-1185">Reference proteome</keyword>
<evidence type="ECO:0000313" key="2">
    <source>
        <dbReference type="Proteomes" id="UP000198611"/>
    </source>
</evidence>
<dbReference type="AlphaFoldDB" id="A0A1I1SCQ1"/>
<sequence length="51" mass="6068">MLLAAAIIIGLALLVLLFIHVASLLGWPLRERIVERHERQRQQYYSRQPWE</sequence>
<protein>
    <submittedName>
        <fullName evidence="1">Uncharacterized protein</fullName>
    </submittedName>
</protein>
<dbReference type="EMBL" id="FOMJ01000005">
    <property type="protein sequence ID" value="SFD44294.1"/>
    <property type="molecule type" value="Genomic_DNA"/>
</dbReference>
<accession>A0A1I1SCQ1</accession>
<organism evidence="1 2">
    <name type="scientific">Thiohalospira halophila DSM 15071</name>
    <dbReference type="NCBI Taxonomy" id="1123397"/>
    <lineage>
        <taxon>Bacteria</taxon>
        <taxon>Pseudomonadati</taxon>
        <taxon>Pseudomonadota</taxon>
        <taxon>Gammaproteobacteria</taxon>
        <taxon>Thiohalospirales</taxon>
        <taxon>Thiohalospiraceae</taxon>
        <taxon>Thiohalospira</taxon>
    </lineage>
</organism>
<name>A0A1I1SCQ1_9GAMM</name>
<dbReference type="RefSeq" id="WP_159433047.1">
    <property type="nucleotide sequence ID" value="NZ_FOMJ01000005.1"/>
</dbReference>
<dbReference type="STRING" id="1123397.SAMN05660831_01656"/>
<dbReference type="Proteomes" id="UP000198611">
    <property type="component" value="Unassembled WGS sequence"/>
</dbReference>
<proteinExistence type="predicted"/>
<evidence type="ECO:0000313" key="1">
    <source>
        <dbReference type="EMBL" id="SFD44294.1"/>
    </source>
</evidence>